<dbReference type="SUPFAM" id="SSF103378">
    <property type="entry name" value="2-methylcitrate dehydratase PrpD"/>
    <property type="match status" value="1"/>
</dbReference>
<reference evidence="2" key="1">
    <citation type="journal article" date="2014" name="Front. Microbiol.">
        <title>High frequency of phylogenetically diverse reductive dehalogenase-homologous genes in deep subseafloor sedimentary metagenomes.</title>
        <authorList>
            <person name="Kawai M."/>
            <person name="Futagami T."/>
            <person name="Toyoda A."/>
            <person name="Takaki Y."/>
            <person name="Nishi S."/>
            <person name="Hori S."/>
            <person name="Arai W."/>
            <person name="Tsubouchi T."/>
            <person name="Morono Y."/>
            <person name="Uchiyama I."/>
            <person name="Ito T."/>
            <person name="Fujiyama A."/>
            <person name="Inagaki F."/>
            <person name="Takami H."/>
        </authorList>
    </citation>
    <scope>NUCLEOTIDE SEQUENCE</scope>
    <source>
        <strain evidence="2">Expedition CK06-06</strain>
    </source>
</reference>
<gene>
    <name evidence="2" type="ORF">S12H4_57356</name>
</gene>
<organism evidence="2">
    <name type="scientific">marine sediment metagenome</name>
    <dbReference type="NCBI Taxonomy" id="412755"/>
    <lineage>
        <taxon>unclassified sequences</taxon>
        <taxon>metagenomes</taxon>
        <taxon>ecological metagenomes</taxon>
    </lineage>
</organism>
<feature type="non-terminal residue" evidence="2">
    <location>
        <position position="1"/>
    </location>
</feature>
<dbReference type="EMBL" id="BARW01037080">
    <property type="protein sequence ID" value="GAJ22561.1"/>
    <property type="molecule type" value="Genomic_DNA"/>
</dbReference>
<dbReference type="InterPro" id="IPR036148">
    <property type="entry name" value="MmgE/PrpD_sf"/>
</dbReference>
<evidence type="ECO:0000313" key="2">
    <source>
        <dbReference type="EMBL" id="GAJ22561.1"/>
    </source>
</evidence>
<dbReference type="Gene3D" id="3.30.1330.120">
    <property type="entry name" value="2-methylcitrate dehydratase PrpD"/>
    <property type="match status" value="1"/>
</dbReference>
<accession>X1VW52</accession>
<feature type="non-terminal residue" evidence="2">
    <location>
        <position position="201"/>
    </location>
</feature>
<evidence type="ECO:0000259" key="1">
    <source>
        <dbReference type="Pfam" id="PF19305"/>
    </source>
</evidence>
<feature type="domain" description="MmgE/PrpD C-terminal" evidence="1">
    <location>
        <begin position="32"/>
        <end position="189"/>
    </location>
</feature>
<dbReference type="GO" id="GO:0016829">
    <property type="term" value="F:lyase activity"/>
    <property type="evidence" value="ECO:0007669"/>
    <property type="project" value="InterPro"/>
</dbReference>
<dbReference type="InterPro" id="IPR042188">
    <property type="entry name" value="MmgE/PrpD_sf_2"/>
</dbReference>
<name>X1VW52_9ZZZZ</name>
<dbReference type="Pfam" id="PF19305">
    <property type="entry name" value="MmgE_PrpD_C"/>
    <property type="match status" value="1"/>
</dbReference>
<proteinExistence type="predicted"/>
<dbReference type="AlphaFoldDB" id="X1VW52"/>
<sequence length="201" mass="22106">FRCWSSITNNKAEITKDLGRSFAIAKTFIKPFAACGANQVPMQIASTLAGHRLKAADIVRVVERLRPGTTDYAGLDYSGPFSSHVQALMSMQFCAAAAILGRPVYTPQFISESYNDPEVTEIAAKVELTCEEGRSMPGFEVYTTDGRVLIAEEQTIDRSIHLPTINGMRDKFRMLASGYLGKKITEEVIDLTISFDKVGDV</sequence>
<protein>
    <recommendedName>
        <fullName evidence="1">MmgE/PrpD C-terminal domain-containing protein</fullName>
    </recommendedName>
</protein>
<comment type="caution">
    <text evidence="2">The sequence shown here is derived from an EMBL/GenBank/DDBJ whole genome shotgun (WGS) entry which is preliminary data.</text>
</comment>
<dbReference type="InterPro" id="IPR045337">
    <property type="entry name" value="MmgE_PrpD_C"/>
</dbReference>